<dbReference type="STRING" id="930991.A0A0D0E9V1"/>
<accession>A0A0D0E9V1</accession>
<dbReference type="Pfam" id="PF04252">
    <property type="entry name" value="SFM1-like"/>
    <property type="match status" value="1"/>
</dbReference>
<reference evidence="2" key="2">
    <citation type="submission" date="2015-01" db="EMBL/GenBank/DDBJ databases">
        <title>Evolutionary Origins and Diversification of the Mycorrhizal Mutualists.</title>
        <authorList>
            <consortium name="DOE Joint Genome Institute"/>
            <consortium name="Mycorrhizal Genomics Consortium"/>
            <person name="Kohler A."/>
            <person name="Kuo A."/>
            <person name="Nagy L.G."/>
            <person name="Floudas D."/>
            <person name="Copeland A."/>
            <person name="Barry K.W."/>
            <person name="Cichocki N."/>
            <person name="Veneault-Fourrey C."/>
            <person name="LaButti K."/>
            <person name="Lindquist E.A."/>
            <person name="Lipzen A."/>
            <person name="Lundell T."/>
            <person name="Morin E."/>
            <person name="Murat C."/>
            <person name="Riley R."/>
            <person name="Ohm R."/>
            <person name="Sun H."/>
            <person name="Tunlid A."/>
            <person name="Henrissat B."/>
            <person name="Grigoriev I.V."/>
            <person name="Hibbett D.S."/>
            <person name="Martin F."/>
        </authorList>
    </citation>
    <scope>NUCLEOTIDE SEQUENCE [LARGE SCALE GENOMIC DNA]</scope>
    <source>
        <strain evidence="2">Ve08.2h10</strain>
    </source>
</reference>
<organism evidence="1 2">
    <name type="scientific">Paxillus rubicundulus Ve08.2h10</name>
    <dbReference type="NCBI Taxonomy" id="930991"/>
    <lineage>
        <taxon>Eukaryota</taxon>
        <taxon>Fungi</taxon>
        <taxon>Dikarya</taxon>
        <taxon>Basidiomycota</taxon>
        <taxon>Agaricomycotina</taxon>
        <taxon>Agaricomycetes</taxon>
        <taxon>Agaricomycetidae</taxon>
        <taxon>Boletales</taxon>
        <taxon>Paxilineae</taxon>
        <taxon>Paxillaceae</taxon>
        <taxon>Paxillus</taxon>
    </lineage>
</organism>
<dbReference type="InterPro" id="IPR007364">
    <property type="entry name" value="SFM1-like"/>
</dbReference>
<proteinExistence type="predicted"/>
<evidence type="ECO:0000313" key="1">
    <source>
        <dbReference type="EMBL" id="KIK96085.1"/>
    </source>
</evidence>
<sequence length="217" mass="24276">MGFTYVIEHMEEDEATPSSLPPWAELEYSHMVTLAGPAAQLQFTHLSRKSCDSLRTSLSSIGGGSASFSIHTQSILDLLNSQHIPLSKVCLLDPKADRKLEPDDGLEFDWFLFGGILGDDPPRDRTSQLRQLGFPTRHLGPVQMTTDTALGVTKRVVDDRIPLDNIPYVEFPTIKFNARESVEMPFRYIADHPGGEPLLPPGMRELLHEDLNKSFDF</sequence>
<keyword evidence="2" id="KW-1185">Reference proteome</keyword>
<dbReference type="InterPro" id="IPR018506">
    <property type="entry name" value="Cyt_B5_heme-BS"/>
</dbReference>
<protein>
    <recommendedName>
        <fullName evidence="3">DUF431-domain-containing protein</fullName>
    </recommendedName>
</protein>
<name>A0A0D0E9V1_9AGAM</name>
<dbReference type="Proteomes" id="UP000054538">
    <property type="component" value="Unassembled WGS sequence"/>
</dbReference>
<reference evidence="1 2" key="1">
    <citation type="submission" date="2014-04" db="EMBL/GenBank/DDBJ databases">
        <authorList>
            <consortium name="DOE Joint Genome Institute"/>
            <person name="Kuo A."/>
            <person name="Kohler A."/>
            <person name="Jargeat P."/>
            <person name="Nagy L.G."/>
            <person name="Floudas D."/>
            <person name="Copeland A."/>
            <person name="Barry K.W."/>
            <person name="Cichocki N."/>
            <person name="Veneault-Fourrey C."/>
            <person name="LaButti K."/>
            <person name="Lindquist E.A."/>
            <person name="Lipzen A."/>
            <person name="Lundell T."/>
            <person name="Morin E."/>
            <person name="Murat C."/>
            <person name="Sun H."/>
            <person name="Tunlid A."/>
            <person name="Henrissat B."/>
            <person name="Grigoriev I.V."/>
            <person name="Hibbett D.S."/>
            <person name="Martin F."/>
            <person name="Nordberg H.P."/>
            <person name="Cantor M.N."/>
            <person name="Hua S.X."/>
        </authorList>
    </citation>
    <scope>NUCLEOTIDE SEQUENCE [LARGE SCALE GENOMIC DNA]</scope>
    <source>
        <strain evidence="1 2">Ve08.2h10</strain>
    </source>
</reference>
<dbReference type="GO" id="GO:0035241">
    <property type="term" value="F:protein-arginine omega-N monomethyltransferase activity"/>
    <property type="evidence" value="ECO:0007669"/>
    <property type="project" value="TreeGrafter"/>
</dbReference>
<dbReference type="PROSITE" id="PS00191">
    <property type="entry name" value="CYTOCHROME_B5_1"/>
    <property type="match status" value="1"/>
</dbReference>
<dbReference type="AlphaFoldDB" id="A0A0D0E9V1"/>
<dbReference type="PANTHER" id="PTHR35517">
    <property type="entry name" value="PROTEIN ARGININE N-METHYLTRANSFERASE SFM1"/>
    <property type="match status" value="1"/>
</dbReference>
<dbReference type="GO" id="GO:0020037">
    <property type="term" value="F:heme binding"/>
    <property type="evidence" value="ECO:0007669"/>
    <property type="project" value="InterPro"/>
</dbReference>
<dbReference type="PANTHER" id="PTHR35517:SF1">
    <property type="entry name" value="PROTEIN ARGININE N-METHYLTRANSFERASE SFM1"/>
    <property type="match status" value="1"/>
</dbReference>
<dbReference type="InParanoid" id="A0A0D0E9V1"/>
<dbReference type="EMBL" id="KN825005">
    <property type="protein sequence ID" value="KIK96085.1"/>
    <property type="molecule type" value="Genomic_DNA"/>
</dbReference>
<dbReference type="HOGENOM" id="CLU_080487_0_0_1"/>
<evidence type="ECO:0000313" key="2">
    <source>
        <dbReference type="Proteomes" id="UP000054538"/>
    </source>
</evidence>
<dbReference type="OrthoDB" id="373498at2759"/>
<gene>
    <name evidence="1" type="ORF">PAXRUDRAFT_826359</name>
</gene>
<dbReference type="CDD" id="cd18090">
    <property type="entry name" value="Arginine_MT_Sfm1"/>
    <property type="match status" value="1"/>
</dbReference>
<evidence type="ECO:0008006" key="3">
    <source>
        <dbReference type="Google" id="ProtNLM"/>
    </source>
</evidence>